<keyword evidence="4" id="KW-1185">Reference proteome</keyword>
<feature type="compositionally biased region" description="Low complexity" evidence="1">
    <location>
        <begin position="42"/>
        <end position="52"/>
    </location>
</feature>
<feature type="compositionally biased region" description="Gly residues" evidence="1">
    <location>
        <begin position="1"/>
        <end position="21"/>
    </location>
</feature>
<feature type="region of interest" description="Disordered" evidence="1">
    <location>
        <begin position="42"/>
        <end position="138"/>
    </location>
</feature>
<keyword evidence="2" id="KW-1133">Transmembrane helix</keyword>
<dbReference type="Proteomes" id="UP000051952">
    <property type="component" value="Unassembled WGS sequence"/>
</dbReference>
<evidence type="ECO:0000256" key="1">
    <source>
        <dbReference type="SAM" id="MobiDB-lite"/>
    </source>
</evidence>
<organism evidence="3 4">
    <name type="scientific">Bodo saltans</name>
    <name type="common">Flagellated protozoan</name>
    <dbReference type="NCBI Taxonomy" id="75058"/>
    <lineage>
        <taxon>Eukaryota</taxon>
        <taxon>Discoba</taxon>
        <taxon>Euglenozoa</taxon>
        <taxon>Kinetoplastea</taxon>
        <taxon>Metakinetoplastina</taxon>
        <taxon>Eubodonida</taxon>
        <taxon>Bodonidae</taxon>
        <taxon>Bodo</taxon>
    </lineage>
</organism>
<gene>
    <name evidence="3" type="ORF">BSAL_73210</name>
</gene>
<feature type="transmembrane region" description="Helical" evidence="2">
    <location>
        <begin position="284"/>
        <end position="310"/>
    </location>
</feature>
<reference evidence="4" key="1">
    <citation type="submission" date="2015-09" db="EMBL/GenBank/DDBJ databases">
        <authorList>
            <consortium name="Pathogen Informatics"/>
        </authorList>
    </citation>
    <scope>NUCLEOTIDE SEQUENCE [LARGE SCALE GENOMIC DNA]</scope>
    <source>
        <strain evidence="4">Lake Konstanz</strain>
    </source>
</reference>
<feature type="region of interest" description="Disordered" evidence="1">
    <location>
        <begin position="1"/>
        <end position="25"/>
    </location>
</feature>
<feature type="transmembrane region" description="Helical" evidence="2">
    <location>
        <begin position="252"/>
        <end position="272"/>
    </location>
</feature>
<evidence type="ECO:0000256" key="2">
    <source>
        <dbReference type="SAM" id="Phobius"/>
    </source>
</evidence>
<keyword evidence="2" id="KW-0472">Membrane</keyword>
<feature type="compositionally biased region" description="Low complexity" evidence="1">
    <location>
        <begin position="166"/>
        <end position="175"/>
    </location>
</feature>
<evidence type="ECO:0000313" key="4">
    <source>
        <dbReference type="Proteomes" id="UP000051952"/>
    </source>
</evidence>
<name>A0A0S4J352_BODSA</name>
<accession>A0A0S4J352</accession>
<protein>
    <submittedName>
        <fullName evidence="3">Transmembrane protein, putative</fullName>
    </submittedName>
</protein>
<proteinExistence type="predicted"/>
<evidence type="ECO:0000313" key="3">
    <source>
        <dbReference type="EMBL" id="CUG06608.1"/>
    </source>
</evidence>
<dbReference type="VEuPathDB" id="TriTrypDB:BSAL_73210"/>
<dbReference type="EMBL" id="CYKH01000609">
    <property type="protein sequence ID" value="CUG06608.1"/>
    <property type="molecule type" value="Genomic_DNA"/>
</dbReference>
<sequence length="390" mass="42180">MDGGRGGGGSSRGGSQAGGVRGRGHLDIFDFNDFDDAASYASSRRSSAASFDEQSLEDELSPAQQEAKKREEDAALFMFGHLAKREGDDEEPSRASRARVAKKSSSKDPKERLRAKKAASLASSDAGGGSLKELWQQSSLRTSTMTGANQFDDWVPAKPKGGSGAGAASAGGHSSPISTASPYSAPSPRRGGRHHRYKQDDLFDDYYGGNYGSEEYEVSSAGESIPTVATAGNSLDEDEKGLPVPVTTLHHIFYPITLALLIAFLTIDYILADRVNEQDKCDTYQNAMAIALAIDFVVIQSVCVGLTYLFRYMSAEPEGEDEKDDGFYSELHPYEGEIREYFGLGDPTEGLKRNASMSGFGGTHTTASMASLRKTAYRPESENEHVHEWF</sequence>
<keyword evidence="2 3" id="KW-0812">Transmembrane</keyword>
<dbReference type="AlphaFoldDB" id="A0A0S4J352"/>
<feature type="region of interest" description="Disordered" evidence="1">
    <location>
        <begin position="150"/>
        <end position="197"/>
    </location>
</feature>